<organism evidence="10 11">
    <name type="scientific">Luteolibacter arcticus</name>
    <dbReference type="NCBI Taxonomy" id="1581411"/>
    <lineage>
        <taxon>Bacteria</taxon>
        <taxon>Pseudomonadati</taxon>
        <taxon>Verrucomicrobiota</taxon>
        <taxon>Verrucomicrobiia</taxon>
        <taxon>Verrucomicrobiales</taxon>
        <taxon>Verrucomicrobiaceae</taxon>
        <taxon>Luteolibacter</taxon>
    </lineage>
</organism>
<name>A0ABT3GHY3_9BACT</name>
<dbReference type="PROSITE" id="PS00149">
    <property type="entry name" value="SULFATASE_2"/>
    <property type="match status" value="1"/>
</dbReference>
<dbReference type="Gene3D" id="3.40.720.10">
    <property type="entry name" value="Alkaline Phosphatase, subunit A"/>
    <property type="match status" value="1"/>
</dbReference>
<dbReference type="EMBL" id="JAPDDT010000004">
    <property type="protein sequence ID" value="MCW1923113.1"/>
    <property type="molecule type" value="Genomic_DNA"/>
</dbReference>
<evidence type="ECO:0000256" key="3">
    <source>
        <dbReference type="ARBA" id="ARBA00022723"/>
    </source>
</evidence>
<keyword evidence="6" id="KW-0106">Calcium</keyword>
<evidence type="ECO:0000259" key="9">
    <source>
        <dbReference type="Pfam" id="PF00884"/>
    </source>
</evidence>
<feature type="chain" id="PRO_5046940306" evidence="8">
    <location>
        <begin position="19"/>
        <end position="469"/>
    </location>
</feature>
<evidence type="ECO:0000256" key="7">
    <source>
        <dbReference type="SAM" id="MobiDB-lite"/>
    </source>
</evidence>
<dbReference type="Proteomes" id="UP001320876">
    <property type="component" value="Unassembled WGS sequence"/>
</dbReference>
<protein>
    <submittedName>
        <fullName evidence="10">Sulfatase</fullName>
    </submittedName>
</protein>
<dbReference type="InterPro" id="IPR000917">
    <property type="entry name" value="Sulfatase_N"/>
</dbReference>
<feature type="compositionally biased region" description="Basic residues" evidence="7">
    <location>
        <begin position="460"/>
        <end position="469"/>
    </location>
</feature>
<feature type="signal peptide" evidence="8">
    <location>
        <begin position="1"/>
        <end position="18"/>
    </location>
</feature>
<keyword evidence="3" id="KW-0479">Metal-binding</keyword>
<feature type="domain" description="Sulfatase N-terminal" evidence="9">
    <location>
        <begin position="24"/>
        <end position="354"/>
    </location>
</feature>
<dbReference type="PANTHER" id="PTHR45953">
    <property type="entry name" value="IDURONATE 2-SULFATASE"/>
    <property type="match status" value="1"/>
</dbReference>
<sequence>MKATFSLALLVFAPLLHAEPERKPNILLIASDDLNHWIGYTGRNKQTKTPNIDRLSARGVSFANAHATVPVCNGSRASFLSGVRPYTSGVYGNGDDWRKVIAPEKTLISVFRQAGYVTLGSGKLYHGGYDRKSEWDDYLQNEGKAGPEPAGSKGVGGIRFGVVEADDSELSDHRIVDYGIRQLQQKHDKPFLLTVGLHKPHMPWFVPKKYFDLHPLESIQLPPTRLNDLDDVPAAAVGFARPNGDHAKILESGRWKEAVQAYLAAVSYADAEIGRLLDALDASEHRENTIVILLGDHGWHFGEKEHWRKFALWEEATRAPYIWVVPGVTKAGTISSRPVDFSSLYPTLAELAGIARPSHVEGDSIRPLLADPAAEWKGHALSTWLQGNHSIRTEHWRYTRYADGSEELYDHRSDPYEWTNVAAKEEHGSLKRELAALLPSKNAPGLTKGDGWRDAEGGRGRRAAAKANK</sequence>
<evidence type="ECO:0000256" key="5">
    <source>
        <dbReference type="ARBA" id="ARBA00022801"/>
    </source>
</evidence>
<gene>
    <name evidence="10" type="ORF">OKA05_11160</name>
</gene>
<feature type="compositionally biased region" description="Basic and acidic residues" evidence="7">
    <location>
        <begin position="450"/>
        <end position="459"/>
    </location>
</feature>
<dbReference type="PANTHER" id="PTHR45953:SF1">
    <property type="entry name" value="IDURONATE 2-SULFATASE"/>
    <property type="match status" value="1"/>
</dbReference>
<evidence type="ECO:0000256" key="1">
    <source>
        <dbReference type="ARBA" id="ARBA00001913"/>
    </source>
</evidence>
<keyword evidence="11" id="KW-1185">Reference proteome</keyword>
<reference evidence="10 11" key="1">
    <citation type="submission" date="2022-10" db="EMBL/GenBank/DDBJ databases">
        <title>Luteolibacter arcticus strain CCTCC AB 2014275, whole genome shotgun sequencing project.</title>
        <authorList>
            <person name="Zhao G."/>
            <person name="Shen L."/>
        </authorList>
    </citation>
    <scope>NUCLEOTIDE SEQUENCE [LARGE SCALE GENOMIC DNA]</scope>
    <source>
        <strain evidence="10 11">CCTCC AB 2014275</strain>
    </source>
</reference>
<dbReference type="SUPFAM" id="SSF53649">
    <property type="entry name" value="Alkaline phosphatase-like"/>
    <property type="match status" value="1"/>
</dbReference>
<dbReference type="RefSeq" id="WP_264487222.1">
    <property type="nucleotide sequence ID" value="NZ_JAPDDT010000004.1"/>
</dbReference>
<evidence type="ECO:0000256" key="2">
    <source>
        <dbReference type="ARBA" id="ARBA00008779"/>
    </source>
</evidence>
<keyword evidence="5" id="KW-0378">Hydrolase</keyword>
<keyword evidence="4 8" id="KW-0732">Signal</keyword>
<evidence type="ECO:0000313" key="10">
    <source>
        <dbReference type="EMBL" id="MCW1923113.1"/>
    </source>
</evidence>
<dbReference type="CDD" id="cd16030">
    <property type="entry name" value="iduronate-2-sulfatase"/>
    <property type="match status" value="1"/>
</dbReference>
<comment type="cofactor">
    <cofactor evidence="1">
        <name>Ca(2+)</name>
        <dbReference type="ChEBI" id="CHEBI:29108"/>
    </cofactor>
</comment>
<dbReference type="InterPro" id="IPR017850">
    <property type="entry name" value="Alkaline_phosphatase_core_sf"/>
</dbReference>
<evidence type="ECO:0000313" key="11">
    <source>
        <dbReference type="Proteomes" id="UP001320876"/>
    </source>
</evidence>
<dbReference type="InterPro" id="IPR024607">
    <property type="entry name" value="Sulfatase_CS"/>
</dbReference>
<feature type="region of interest" description="Disordered" evidence="7">
    <location>
        <begin position="440"/>
        <end position="469"/>
    </location>
</feature>
<comment type="caution">
    <text evidence="10">The sequence shown here is derived from an EMBL/GenBank/DDBJ whole genome shotgun (WGS) entry which is preliminary data.</text>
</comment>
<proteinExistence type="inferred from homology"/>
<accession>A0ABT3GHY3</accession>
<comment type="similarity">
    <text evidence="2">Belongs to the sulfatase family.</text>
</comment>
<evidence type="ECO:0000256" key="8">
    <source>
        <dbReference type="SAM" id="SignalP"/>
    </source>
</evidence>
<dbReference type="InterPro" id="IPR035874">
    <property type="entry name" value="IDS"/>
</dbReference>
<evidence type="ECO:0000256" key="4">
    <source>
        <dbReference type="ARBA" id="ARBA00022729"/>
    </source>
</evidence>
<dbReference type="Pfam" id="PF00884">
    <property type="entry name" value="Sulfatase"/>
    <property type="match status" value="1"/>
</dbReference>
<evidence type="ECO:0000256" key="6">
    <source>
        <dbReference type="ARBA" id="ARBA00022837"/>
    </source>
</evidence>